<dbReference type="PANTHER" id="PTHR43194:SF5">
    <property type="entry name" value="PIMELOYL-[ACYL-CARRIER PROTEIN] METHYL ESTER ESTERASE"/>
    <property type="match status" value="1"/>
</dbReference>
<dbReference type="PANTHER" id="PTHR43194">
    <property type="entry name" value="HYDROLASE ALPHA/BETA FOLD FAMILY"/>
    <property type="match status" value="1"/>
</dbReference>
<proteinExistence type="predicted"/>
<comment type="caution">
    <text evidence="2">The sequence shown here is derived from an EMBL/GenBank/DDBJ whole genome shotgun (WGS) entry which is preliminary data.</text>
</comment>
<name>A0ABN2VUM9_9ACTN</name>
<keyword evidence="3" id="KW-1185">Reference proteome</keyword>
<evidence type="ECO:0000313" key="3">
    <source>
        <dbReference type="Proteomes" id="UP001501480"/>
    </source>
</evidence>
<dbReference type="Gene3D" id="3.40.50.1820">
    <property type="entry name" value="alpha/beta hydrolase"/>
    <property type="match status" value="1"/>
</dbReference>
<organism evidence="2 3">
    <name type="scientific">Aeromicrobium halocynthiae</name>
    <dbReference type="NCBI Taxonomy" id="560557"/>
    <lineage>
        <taxon>Bacteria</taxon>
        <taxon>Bacillati</taxon>
        <taxon>Actinomycetota</taxon>
        <taxon>Actinomycetes</taxon>
        <taxon>Propionibacteriales</taxon>
        <taxon>Nocardioidaceae</taxon>
        <taxon>Aeromicrobium</taxon>
    </lineage>
</organism>
<dbReference type="Proteomes" id="UP001501480">
    <property type="component" value="Unassembled WGS sequence"/>
</dbReference>
<dbReference type="InterPro" id="IPR050228">
    <property type="entry name" value="Carboxylesterase_BioH"/>
</dbReference>
<accession>A0ABN2VUM9</accession>
<dbReference type="Pfam" id="PF00561">
    <property type="entry name" value="Abhydrolase_1"/>
    <property type="match status" value="1"/>
</dbReference>
<dbReference type="RefSeq" id="WP_344325145.1">
    <property type="nucleotide sequence ID" value="NZ_BAAAPY010000002.1"/>
</dbReference>
<reference evidence="2 3" key="1">
    <citation type="journal article" date="2019" name="Int. J. Syst. Evol. Microbiol.">
        <title>The Global Catalogue of Microorganisms (GCM) 10K type strain sequencing project: providing services to taxonomists for standard genome sequencing and annotation.</title>
        <authorList>
            <consortium name="The Broad Institute Genomics Platform"/>
            <consortium name="The Broad Institute Genome Sequencing Center for Infectious Disease"/>
            <person name="Wu L."/>
            <person name="Ma J."/>
        </authorList>
    </citation>
    <scope>NUCLEOTIDE SEQUENCE [LARGE SCALE GENOMIC DNA]</scope>
    <source>
        <strain evidence="2 3">JCM 15749</strain>
    </source>
</reference>
<dbReference type="InterPro" id="IPR000073">
    <property type="entry name" value="AB_hydrolase_1"/>
</dbReference>
<dbReference type="InterPro" id="IPR029058">
    <property type="entry name" value="AB_hydrolase_fold"/>
</dbReference>
<protein>
    <recommendedName>
        <fullName evidence="1">AB hydrolase-1 domain-containing protein</fullName>
    </recommendedName>
</protein>
<feature type="domain" description="AB hydrolase-1" evidence="1">
    <location>
        <begin position="27"/>
        <end position="134"/>
    </location>
</feature>
<gene>
    <name evidence="2" type="ORF">GCM10009821_09570</name>
</gene>
<dbReference type="PRINTS" id="PR00111">
    <property type="entry name" value="ABHYDROLASE"/>
</dbReference>
<evidence type="ECO:0000259" key="1">
    <source>
        <dbReference type="Pfam" id="PF00561"/>
    </source>
</evidence>
<sequence>MSHDLATADVRGTTLAFTDQGPRDGVAVVLSHSLFFDHTMFEPLTERLVEAGYRVVAYDHRGQGGSAAASRDQVSMDELTEDAAALIQHLDLGKVHAVGNSMGGFISLRLAARRPDLLLSAVALGSSAEEEHQLEAFAPLVDLLGEVGGAPVVDTLLHIMFGDATLAAGGPVVDHWRASMADLGPEIADSAYQVIHRRSIVDELAGCAVPVLAISGSEDHAYPPPISDENIAQTTGGSWHRVQAAGHSVALEQSGEVADLLLEHLAG</sequence>
<dbReference type="SUPFAM" id="SSF53474">
    <property type="entry name" value="alpha/beta-Hydrolases"/>
    <property type="match status" value="1"/>
</dbReference>
<dbReference type="InterPro" id="IPR000639">
    <property type="entry name" value="Epox_hydrolase-like"/>
</dbReference>
<dbReference type="EMBL" id="BAAAPY010000002">
    <property type="protein sequence ID" value="GAA2073376.1"/>
    <property type="molecule type" value="Genomic_DNA"/>
</dbReference>
<dbReference type="PRINTS" id="PR00412">
    <property type="entry name" value="EPOXHYDRLASE"/>
</dbReference>
<evidence type="ECO:0000313" key="2">
    <source>
        <dbReference type="EMBL" id="GAA2073376.1"/>
    </source>
</evidence>